<protein>
    <submittedName>
        <fullName evidence="1">Cysteine proteinase</fullName>
    </submittedName>
</protein>
<keyword evidence="2" id="KW-1185">Reference proteome</keyword>
<comment type="caution">
    <text evidence="1">The sequence shown here is derived from an EMBL/GenBank/DDBJ whole genome shotgun (WGS) entry which is preliminary data.</text>
</comment>
<organism evidence="1 2">
    <name type="scientific">Auriscalpium vulgare</name>
    <dbReference type="NCBI Taxonomy" id="40419"/>
    <lineage>
        <taxon>Eukaryota</taxon>
        <taxon>Fungi</taxon>
        <taxon>Dikarya</taxon>
        <taxon>Basidiomycota</taxon>
        <taxon>Agaricomycotina</taxon>
        <taxon>Agaricomycetes</taxon>
        <taxon>Russulales</taxon>
        <taxon>Auriscalpiaceae</taxon>
        <taxon>Auriscalpium</taxon>
    </lineage>
</organism>
<accession>A0ACB8RYC9</accession>
<dbReference type="Proteomes" id="UP000814033">
    <property type="component" value="Unassembled WGS sequence"/>
</dbReference>
<evidence type="ECO:0000313" key="1">
    <source>
        <dbReference type="EMBL" id="KAI0048831.1"/>
    </source>
</evidence>
<proteinExistence type="predicted"/>
<reference evidence="1" key="1">
    <citation type="submission" date="2021-02" db="EMBL/GenBank/DDBJ databases">
        <authorList>
            <consortium name="DOE Joint Genome Institute"/>
            <person name="Ahrendt S."/>
            <person name="Looney B.P."/>
            <person name="Miyauchi S."/>
            <person name="Morin E."/>
            <person name="Drula E."/>
            <person name="Courty P.E."/>
            <person name="Chicoki N."/>
            <person name="Fauchery L."/>
            <person name="Kohler A."/>
            <person name="Kuo A."/>
            <person name="Labutti K."/>
            <person name="Pangilinan J."/>
            <person name="Lipzen A."/>
            <person name="Riley R."/>
            <person name="Andreopoulos W."/>
            <person name="He G."/>
            <person name="Johnson J."/>
            <person name="Barry K.W."/>
            <person name="Grigoriev I.V."/>
            <person name="Nagy L."/>
            <person name="Hibbett D."/>
            <person name="Henrissat B."/>
            <person name="Matheny P.B."/>
            <person name="Labbe J."/>
            <person name="Martin F."/>
        </authorList>
    </citation>
    <scope>NUCLEOTIDE SEQUENCE</scope>
    <source>
        <strain evidence="1">FP105234-sp</strain>
    </source>
</reference>
<name>A0ACB8RYC9_9AGAM</name>
<reference evidence="1" key="2">
    <citation type="journal article" date="2022" name="New Phytol.">
        <title>Evolutionary transition to the ectomycorrhizal habit in the genomes of a hyperdiverse lineage of mushroom-forming fungi.</title>
        <authorList>
            <person name="Looney B."/>
            <person name="Miyauchi S."/>
            <person name="Morin E."/>
            <person name="Drula E."/>
            <person name="Courty P.E."/>
            <person name="Kohler A."/>
            <person name="Kuo A."/>
            <person name="LaButti K."/>
            <person name="Pangilinan J."/>
            <person name="Lipzen A."/>
            <person name="Riley R."/>
            <person name="Andreopoulos W."/>
            <person name="He G."/>
            <person name="Johnson J."/>
            <person name="Nolan M."/>
            <person name="Tritt A."/>
            <person name="Barry K.W."/>
            <person name="Grigoriev I.V."/>
            <person name="Nagy L.G."/>
            <person name="Hibbett D."/>
            <person name="Henrissat B."/>
            <person name="Matheny P.B."/>
            <person name="Labbe J."/>
            <person name="Martin F.M."/>
        </authorList>
    </citation>
    <scope>NUCLEOTIDE SEQUENCE</scope>
    <source>
        <strain evidence="1">FP105234-sp</strain>
    </source>
</reference>
<evidence type="ECO:0000313" key="2">
    <source>
        <dbReference type="Proteomes" id="UP000814033"/>
    </source>
</evidence>
<dbReference type="EMBL" id="MU275881">
    <property type="protein sequence ID" value="KAI0048831.1"/>
    <property type="molecule type" value="Genomic_DNA"/>
</dbReference>
<sequence>MFDHSGGEDVVAVQEEIMEVSTKAEHGRQLDNAFRLYLKAANAFLALSRATSDARQQAQWRKETAKALERAEKIKAVKSDLTPVMKDRFSDDEQSLILQRNSILNGVAIPPWNKASESSGDEAVWPWEDPDGLLKLSPEQADASVVWLRPAEAYTKPSMFSRYLEAYHLVQRVVADCSLCASIVVCLLHSRKFDSEDALPSLYPCDPQGQVVASPNGKYELRALLNGTERRVPIDDRLPFHRDGTLMCMSSQMDTDVWPALVEKAYLKVMGGYDFPGSNSTIDIHALAGWIPEYIEVKNPKFQREQTWLRLLTGFTNGRCILTLGTDERPSIQWGERHLLSAHCYAVTHVKEDADGSRWLTVLDSWLPKVDAALEEGLSFAQLSVNGQRDFDMSWDDVCSVFGSICMSWNPTMFENQKVFHGAWRTSNLPNLEKDDPAHQTLRLQFSSPADGAGQQPRDVWVLLSRHRTDTHRAGEYISLQAEFRDDAADEPKRFSEAVKTQGVFTDSPHVLVRTPRVGHRYIRTSVPDTKSSLSLSLIASYSGASSDIGFTLTAYSSLPLAWDTSVRRLPFDASVSGTLTAKSSGGNFTLPTYMNNPQYRLRVLPAATGGRGVGPGPKARVAMRVTAAREVPVNATAVWGKGERVFDLTQKEIAMSSGVYGYGYASAEKDLTPGDYTVVVSAFEPSHQGAFRLHVESSHRLQLEAIPPEGAGMFTKIVTGEWNGASSSGPRYELSVSTASQIKIRLQLLEPKSSFTNVSIFSASSSAQLGKPVVSSGPYTDALSGAVTNLTSLRPGKYVVVPSVYDDKGEGGFRLVVYSSNAGTQIVLPASV</sequence>
<gene>
    <name evidence="1" type="ORF">FA95DRAFT_1588551</name>
</gene>